<protein>
    <submittedName>
        <fullName evidence="1">Uncharacterized protein</fullName>
    </submittedName>
</protein>
<accession>A0A2P2PBJ3</accession>
<dbReference type="EMBL" id="GGEC01071638">
    <property type="protein sequence ID" value="MBX52122.1"/>
    <property type="molecule type" value="Transcribed_RNA"/>
</dbReference>
<name>A0A2P2PBJ3_RHIMU</name>
<evidence type="ECO:0000313" key="1">
    <source>
        <dbReference type="EMBL" id="MBX52122.1"/>
    </source>
</evidence>
<reference evidence="1" key="1">
    <citation type="submission" date="2018-02" db="EMBL/GenBank/DDBJ databases">
        <title>Rhizophora mucronata_Transcriptome.</title>
        <authorList>
            <person name="Meera S.P."/>
            <person name="Sreeshan A."/>
            <person name="Augustine A."/>
        </authorList>
    </citation>
    <scope>NUCLEOTIDE SEQUENCE</scope>
    <source>
        <tissue evidence="1">Leaf</tissue>
    </source>
</reference>
<proteinExistence type="predicted"/>
<dbReference type="AlphaFoldDB" id="A0A2P2PBJ3"/>
<sequence>MLIRLAVSMTKPGPIALIHPAIRNQTHKAQPVRCSSPRHRHIGIKNLQAKICYIGTSSFNSHKR</sequence>
<organism evidence="1">
    <name type="scientific">Rhizophora mucronata</name>
    <name type="common">Asiatic mangrove</name>
    <dbReference type="NCBI Taxonomy" id="61149"/>
    <lineage>
        <taxon>Eukaryota</taxon>
        <taxon>Viridiplantae</taxon>
        <taxon>Streptophyta</taxon>
        <taxon>Embryophyta</taxon>
        <taxon>Tracheophyta</taxon>
        <taxon>Spermatophyta</taxon>
        <taxon>Magnoliopsida</taxon>
        <taxon>eudicotyledons</taxon>
        <taxon>Gunneridae</taxon>
        <taxon>Pentapetalae</taxon>
        <taxon>rosids</taxon>
        <taxon>fabids</taxon>
        <taxon>Malpighiales</taxon>
        <taxon>Rhizophoraceae</taxon>
        <taxon>Rhizophora</taxon>
    </lineage>
</organism>